<accession>A0A2T4Z3M8</accession>
<dbReference type="InterPro" id="IPR043857">
    <property type="entry name" value="DUF5819"/>
</dbReference>
<dbReference type="Pfam" id="PF19136">
    <property type="entry name" value="DUF5819"/>
    <property type="match status" value="1"/>
</dbReference>
<proteinExistence type="predicted"/>
<evidence type="ECO:0000313" key="2">
    <source>
        <dbReference type="EMBL" id="PTM56495.1"/>
    </source>
</evidence>
<feature type="transmembrane region" description="Helical" evidence="1">
    <location>
        <begin position="7"/>
        <end position="30"/>
    </location>
</feature>
<organism evidence="2 3">
    <name type="scientific">Desmospora activa DSM 45169</name>
    <dbReference type="NCBI Taxonomy" id="1121389"/>
    <lineage>
        <taxon>Bacteria</taxon>
        <taxon>Bacillati</taxon>
        <taxon>Bacillota</taxon>
        <taxon>Bacilli</taxon>
        <taxon>Bacillales</taxon>
        <taxon>Thermoactinomycetaceae</taxon>
        <taxon>Desmospora</taxon>
    </lineage>
</organism>
<dbReference type="Proteomes" id="UP000241639">
    <property type="component" value="Unassembled WGS sequence"/>
</dbReference>
<dbReference type="RefSeq" id="WP_107727831.1">
    <property type="nucleotide sequence ID" value="NZ_PZZP01000002.1"/>
</dbReference>
<keyword evidence="3" id="KW-1185">Reference proteome</keyword>
<sequence>MRQRNKLFPAVAFVAITALTVHFAVVILSLTPDNPVKNRHQDAINKYTDPLFTQNWMLFAPNPVSQHRNLSAQARIANPQSGEITETEWVDITGPLIKEKQENRISSEAIVARHIISGLRAYLSKDKGRQRDGEKMLQRAASTALAHHWSDQDIREVRLRIITQAVPSFQERYLPDDSIQRNFHESDWLPFAPAEEEWPR</sequence>
<dbReference type="AlphaFoldDB" id="A0A2T4Z3M8"/>
<keyword evidence="1" id="KW-0472">Membrane</keyword>
<dbReference type="EMBL" id="PZZP01000002">
    <property type="protein sequence ID" value="PTM56495.1"/>
    <property type="molecule type" value="Genomic_DNA"/>
</dbReference>
<evidence type="ECO:0000256" key="1">
    <source>
        <dbReference type="SAM" id="Phobius"/>
    </source>
</evidence>
<protein>
    <submittedName>
        <fullName evidence="2">Uncharacterized protein</fullName>
    </submittedName>
</protein>
<gene>
    <name evidence="2" type="ORF">C8J48_2817</name>
</gene>
<keyword evidence="1" id="KW-1133">Transmembrane helix</keyword>
<dbReference type="OrthoDB" id="9342777at2"/>
<name>A0A2T4Z3M8_9BACL</name>
<evidence type="ECO:0000313" key="3">
    <source>
        <dbReference type="Proteomes" id="UP000241639"/>
    </source>
</evidence>
<comment type="caution">
    <text evidence="2">The sequence shown here is derived from an EMBL/GenBank/DDBJ whole genome shotgun (WGS) entry which is preliminary data.</text>
</comment>
<keyword evidence="1" id="KW-0812">Transmembrane</keyword>
<reference evidence="2 3" key="1">
    <citation type="submission" date="2018-04" db="EMBL/GenBank/DDBJ databases">
        <title>Genomic Encyclopedia of Archaeal and Bacterial Type Strains, Phase II (KMG-II): from individual species to whole genera.</title>
        <authorList>
            <person name="Goeker M."/>
        </authorList>
    </citation>
    <scope>NUCLEOTIDE SEQUENCE [LARGE SCALE GENOMIC DNA]</scope>
    <source>
        <strain evidence="2 3">DSM 45169</strain>
    </source>
</reference>